<accession>A0A0G2EB60</accession>
<dbReference type="PANTHER" id="PTHR43180">
    <property type="entry name" value="3-OXOACYL-(ACYL-CARRIER-PROTEIN) REDUCTASE (AFU_ORTHOLOGUE AFUA_6G11210)"/>
    <property type="match status" value="1"/>
</dbReference>
<sequence length="308" mass="33581">MTTYHLDDSEFQALKGKTIIITGAASGIGRAAVQIAHKHGANVAIADWNEAAGQALQTELNDPEHILFHRTDVSSWPSVLSLFDATAGHFPGRPLDAVLSNAGVNTEDFAATIDATDPSTGALLPPDLSTVNVNLVGQIYVVKAALHYFGRQQQQQLDGEEGKRRRRRRQIVMTGSAASFVDCPPLHLYCASKTGVLGLLRGLRSQVEARGVSVNMVAPWMTETPMLLREFYDVWAGLPRNTPEGPARALLLPVVRPEVNGKSFYVAGNEIVEVEDKTHEAQPIWLGERLSRDVDEGQRRLIPLAPPL</sequence>
<keyword evidence="3" id="KW-0560">Oxidoreductase</keyword>
<dbReference type="Gene3D" id="3.40.50.720">
    <property type="entry name" value="NAD(P)-binding Rossmann-like Domain"/>
    <property type="match status" value="1"/>
</dbReference>
<name>A0A0G2EB60_9PEZI</name>
<dbReference type="InterPro" id="IPR020904">
    <property type="entry name" value="Sc_DH/Rdtase_CS"/>
</dbReference>
<dbReference type="EMBL" id="LAQI01000103">
    <property type="protein sequence ID" value="KKY20212.1"/>
    <property type="molecule type" value="Genomic_DNA"/>
</dbReference>
<reference evidence="4 5" key="1">
    <citation type="submission" date="2015-03" db="EMBL/GenBank/DDBJ databases">
        <authorList>
            <person name="Morales-Cruz A."/>
            <person name="Amrine K.C."/>
            <person name="Cantu D."/>
        </authorList>
    </citation>
    <scope>NUCLEOTIDE SEQUENCE [LARGE SCALE GENOMIC DNA]</scope>
    <source>
        <strain evidence="4">DS831</strain>
    </source>
</reference>
<dbReference type="PROSITE" id="PS00061">
    <property type="entry name" value="ADH_SHORT"/>
    <property type="match status" value="1"/>
</dbReference>
<reference evidence="4 5" key="2">
    <citation type="submission" date="2015-05" db="EMBL/GenBank/DDBJ databases">
        <title>Distinctive expansion of gene families associated with plant cell wall degradation and secondary metabolism in the genomes of grapevine trunk pathogens.</title>
        <authorList>
            <person name="Lawrence D.P."/>
            <person name="Travadon R."/>
            <person name="Rolshausen P.E."/>
            <person name="Baumgartner K."/>
        </authorList>
    </citation>
    <scope>NUCLEOTIDE SEQUENCE [LARGE SCALE GENOMIC DNA]</scope>
    <source>
        <strain evidence="4">DS831</strain>
    </source>
</reference>
<evidence type="ECO:0000313" key="5">
    <source>
        <dbReference type="Proteomes" id="UP000034182"/>
    </source>
</evidence>
<dbReference type="InterPro" id="IPR002347">
    <property type="entry name" value="SDR_fam"/>
</dbReference>
<dbReference type="AlphaFoldDB" id="A0A0G2EB60"/>
<evidence type="ECO:0000313" key="4">
    <source>
        <dbReference type="EMBL" id="KKY20212.1"/>
    </source>
</evidence>
<evidence type="ECO:0000256" key="3">
    <source>
        <dbReference type="ARBA" id="ARBA00023002"/>
    </source>
</evidence>
<protein>
    <submittedName>
        <fullName evidence="4">Putative short-chain dehydrogenase reductase sdr</fullName>
    </submittedName>
</protein>
<dbReference type="InterPro" id="IPR036291">
    <property type="entry name" value="NAD(P)-bd_dom_sf"/>
</dbReference>
<dbReference type="Proteomes" id="UP000034182">
    <property type="component" value="Unassembled WGS sequence"/>
</dbReference>
<organism evidence="4 5">
    <name type="scientific">Diplodia seriata</name>
    <dbReference type="NCBI Taxonomy" id="420778"/>
    <lineage>
        <taxon>Eukaryota</taxon>
        <taxon>Fungi</taxon>
        <taxon>Dikarya</taxon>
        <taxon>Ascomycota</taxon>
        <taxon>Pezizomycotina</taxon>
        <taxon>Dothideomycetes</taxon>
        <taxon>Dothideomycetes incertae sedis</taxon>
        <taxon>Botryosphaeriales</taxon>
        <taxon>Botryosphaeriaceae</taxon>
        <taxon>Diplodia</taxon>
    </lineage>
</organism>
<dbReference type="SUPFAM" id="SSF51735">
    <property type="entry name" value="NAD(P)-binding Rossmann-fold domains"/>
    <property type="match status" value="1"/>
</dbReference>
<comment type="caution">
    <text evidence="4">The sequence shown here is derived from an EMBL/GenBank/DDBJ whole genome shotgun (WGS) entry which is preliminary data.</text>
</comment>
<proteinExistence type="inferred from homology"/>
<evidence type="ECO:0000256" key="2">
    <source>
        <dbReference type="ARBA" id="ARBA00022857"/>
    </source>
</evidence>
<dbReference type="PRINTS" id="PR00081">
    <property type="entry name" value="GDHRDH"/>
</dbReference>
<evidence type="ECO:0000256" key="1">
    <source>
        <dbReference type="ARBA" id="ARBA00006484"/>
    </source>
</evidence>
<keyword evidence="2" id="KW-0521">NADP</keyword>
<dbReference type="PANTHER" id="PTHR43180:SF33">
    <property type="entry name" value="15-HYDROXYPROSTAGLANDIN DEHYDROGENASE [NAD(+)]-LIKE"/>
    <property type="match status" value="1"/>
</dbReference>
<dbReference type="GO" id="GO:0016491">
    <property type="term" value="F:oxidoreductase activity"/>
    <property type="evidence" value="ECO:0007669"/>
    <property type="project" value="UniProtKB-KW"/>
</dbReference>
<dbReference type="Pfam" id="PF00106">
    <property type="entry name" value="adh_short"/>
    <property type="match status" value="1"/>
</dbReference>
<comment type="similarity">
    <text evidence="1">Belongs to the short-chain dehydrogenases/reductases (SDR) family.</text>
</comment>
<gene>
    <name evidence="4" type="ORF">UCDDS831_g05013</name>
</gene>